<reference evidence="2 3" key="1">
    <citation type="submission" date="2016-11" db="EMBL/GenBank/DDBJ databases">
        <title>Whole Genome Sequence of Listeria newyorkensis.</title>
        <authorList>
            <person name="Frink S."/>
            <person name="Morales C."/>
            <person name="Kiang D."/>
        </authorList>
    </citation>
    <scope>NUCLEOTIDE SEQUENCE [LARGE SCALE GENOMIC DNA]</scope>
    <source>
        <strain evidence="2 3">F1604011-044</strain>
    </source>
</reference>
<keyword evidence="1" id="KW-0812">Transmembrane</keyword>
<feature type="transmembrane region" description="Helical" evidence="1">
    <location>
        <begin position="57"/>
        <end position="78"/>
    </location>
</feature>
<dbReference type="Proteomes" id="UP000236500">
    <property type="component" value="Unassembled WGS sequence"/>
</dbReference>
<keyword evidence="1" id="KW-1133">Transmembrane helix</keyword>
<organism evidence="2 3">
    <name type="scientific">Listeria newyorkensis</name>
    <dbReference type="NCBI Taxonomy" id="1497681"/>
    <lineage>
        <taxon>Bacteria</taxon>
        <taxon>Bacillati</taxon>
        <taxon>Bacillota</taxon>
        <taxon>Bacilli</taxon>
        <taxon>Bacillales</taxon>
        <taxon>Listeriaceae</taxon>
        <taxon>Listeria</taxon>
    </lineage>
</organism>
<evidence type="ECO:0000313" key="2">
    <source>
        <dbReference type="EMBL" id="PNP94473.1"/>
    </source>
</evidence>
<evidence type="ECO:0000313" key="3">
    <source>
        <dbReference type="Proteomes" id="UP000236500"/>
    </source>
</evidence>
<dbReference type="NCBIfam" id="NF033608">
    <property type="entry name" value="type_I_tox_Fst"/>
    <property type="match status" value="1"/>
</dbReference>
<keyword evidence="1" id="KW-0472">Membrane</keyword>
<proteinExistence type="predicted"/>
<dbReference type="RefSeq" id="WP_036089309.1">
    <property type="nucleotide sequence ID" value="NZ_BJEY01000003.1"/>
</dbReference>
<accession>A0ABX4XRT4</accession>
<name>A0ABX4XRT4_9LIST</name>
<evidence type="ECO:0000256" key="1">
    <source>
        <dbReference type="SAM" id="Phobius"/>
    </source>
</evidence>
<sequence>MRIGVPSLIGHSNFLLWVKSNCDEVMKSSPLSVLYLKSRLPLETRTASREGGKHVNIFSTILAPVIVGCVLAVFNHWLETRRKKNK</sequence>
<protein>
    <submittedName>
        <fullName evidence="2">Uncharacterized protein</fullName>
    </submittedName>
</protein>
<comment type="caution">
    <text evidence="2">The sequence shown here is derived from an EMBL/GenBank/DDBJ whole genome shotgun (WGS) entry which is preliminary data.</text>
</comment>
<keyword evidence="3" id="KW-1185">Reference proteome</keyword>
<dbReference type="EMBL" id="MPDH01000002">
    <property type="protein sequence ID" value="PNP94473.1"/>
    <property type="molecule type" value="Genomic_DNA"/>
</dbReference>
<gene>
    <name evidence="2" type="ORF">BMT55_03020</name>
</gene>